<evidence type="ECO:0000256" key="2">
    <source>
        <dbReference type="ARBA" id="ARBA00023125"/>
    </source>
</evidence>
<dbReference type="Pfam" id="PF00440">
    <property type="entry name" value="TetR_N"/>
    <property type="match status" value="1"/>
</dbReference>
<sequence length="231" mass="25901">MRTQPTDQRHFEQAGDRPAGRAVDRLERYLRGLPLRERKKLRTRRAIQDHALRLFAEQGYDATTVEQIAAAAEVSPSTFFRYFPSKEDVVVNDEYDPVLVELFRAQPPELTVLEALRASLREVFRHMWDEDVNAIGTRMRLMTEVPALRARTLESIREGTLGVVAQIVAERTGRPVRDPDVQAFSWAVIGVLIGAMYAWIDGGAEEDLGELVDRNLAFLAAGCSIDAPPAG</sequence>
<evidence type="ECO:0000256" key="3">
    <source>
        <dbReference type="ARBA" id="ARBA00023163"/>
    </source>
</evidence>
<dbReference type="InterPro" id="IPR036271">
    <property type="entry name" value="Tet_transcr_reg_TetR-rel_C_sf"/>
</dbReference>
<feature type="domain" description="HTH tetR-type" evidence="6">
    <location>
        <begin position="41"/>
        <end position="101"/>
    </location>
</feature>
<dbReference type="EMBL" id="BAAAZG010000087">
    <property type="protein sequence ID" value="GAA4106347.1"/>
    <property type="molecule type" value="Genomic_DNA"/>
</dbReference>
<dbReference type="Gene3D" id="1.10.357.10">
    <property type="entry name" value="Tetracycline Repressor, domain 2"/>
    <property type="match status" value="1"/>
</dbReference>
<name>A0ABP7X764_9ACTN</name>
<keyword evidence="2 4" id="KW-0238">DNA-binding</keyword>
<keyword evidence="3" id="KW-0804">Transcription</keyword>
<keyword evidence="8" id="KW-1185">Reference proteome</keyword>
<organism evidence="7 8">
    <name type="scientific">Actinomadura miaoliensis</name>
    <dbReference type="NCBI Taxonomy" id="430685"/>
    <lineage>
        <taxon>Bacteria</taxon>
        <taxon>Bacillati</taxon>
        <taxon>Actinomycetota</taxon>
        <taxon>Actinomycetes</taxon>
        <taxon>Streptosporangiales</taxon>
        <taxon>Thermomonosporaceae</taxon>
        <taxon>Actinomadura</taxon>
    </lineage>
</organism>
<evidence type="ECO:0000313" key="8">
    <source>
        <dbReference type="Proteomes" id="UP001500683"/>
    </source>
</evidence>
<evidence type="ECO:0000313" key="7">
    <source>
        <dbReference type="EMBL" id="GAA4106347.1"/>
    </source>
</evidence>
<proteinExistence type="predicted"/>
<dbReference type="InterPro" id="IPR050109">
    <property type="entry name" value="HTH-type_TetR-like_transc_reg"/>
</dbReference>
<dbReference type="RefSeq" id="WP_344959456.1">
    <property type="nucleotide sequence ID" value="NZ_BAAAZG010000087.1"/>
</dbReference>
<dbReference type="PROSITE" id="PS50977">
    <property type="entry name" value="HTH_TETR_2"/>
    <property type="match status" value="1"/>
</dbReference>
<evidence type="ECO:0000256" key="4">
    <source>
        <dbReference type="PROSITE-ProRule" id="PRU00335"/>
    </source>
</evidence>
<dbReference type="InterPro" id="IPR001647">
    <property type="entry name" value="HTH_TetR"/>
</dbReference>
<dbReference type="PRINTS" id="PR00455">
    <property type="entry name" value="HTHTETR"/>
</dbReference>
<keyword evidence="5" id="KW-0812">Transmembrane</keyword>
<dbReference type="SUPFAM" id="SSF48498">
    <property type="entry name" value="Tetracyclin repressor-like, C-terminal domain"/>
    <property type="match status" value="1"/>
</dbReference>
<keyword evidence="1" id="KW-0805">Transcription regulation</keyword>
<dbReference type="Gene3D" id="1.10.10.60">
    <property type="entry name" value="Homeodomain-like"/>
    <property type="match status" value="1"/>
</dbReference>
<dbReference type="SUPFAM" id="SSF46689">
    <property type="entry name" value="Homeodomain-like"/>
    <property type="match status" value="1"/>
</dbReference>
<reference evidence="8" key="1">
    <citation type="journal article" date="2019" name="Int. J. Syst. Evol. Microbiol.">
        <title>The Global Catalogue of Microorganisms (GCM) 10K type strain sequencing project: providing services to taxonomists for standard genome sequencing and annotation.</title>
        <authorList>
            <consortium name="The Broad Institute Genomics Platform"/>
            <consortium name="The Broad Institute Genome Sequencing Center for Infectious Disease"/>
            <person name="Wu L."/>
            <person name="Ma J."/>
        </authorList>
    </citation>
    <scope>NUCLEOTIDE SEQUENCE [LARGE SCALE GENOMIC DNA]</scope>
    <source>
        <strain evidence="8">JCM 16702</strain>
    </source>
</reference>
<feature type="DNA-binding region" description="H-T-H motif" evidence="4">
    <location>
        <begin position="64"/>
        <end position="83"/>
    </location>
</feature>
<accession>A0ABP7X764</accession>
<evidence type="ECO:0000256" key="5">
    <source>
        <dbReference type="SAM" id="Phobius"/>
    </source>
</evidence>
<evidence type="ECO:0000256" key="1">
    <source>
        <dbReference type="ARBA" id="ARBA00023015"/>
    </source>
</evidence>
<evidence type="ECO:0000259" key="6">
    <source>
        <dbReference type="PROSITE" id="PS50977"/>
    </source>
</evidence>
<dbReference type="PANTHER" id="PTHR30055:SF238">
    <property type="entry name" value="MYCOFACTOCIN BIOSYNTHESIS TRANSCRIPTIONAL REGULATOR MFTR-RELATED"/>
    <property type="match status" value="1"/>
</dbReference>
<dbReference type="PANTHER" id="PTHR30055">
    <property type="entry name" value="HTH-TYPE TRANSCRIPTIONAL REGULATOR RUTR"/>
    <property type="match status" value="1"/>
</dbReference>
<dbReference type="InterPro" id="IPR009057">
    <property type="entry name" value="Homeodomain-like_sf"/>
</dbReference>
<feature type="transmembrane region" description="Helical" evidence="5">
    <location>
        <begin position="181"/>
        <end position="200"/>
    </location>
</feature>
<dbReference type="Pfam" id="PF17754">
    <property type="entry name" value="TetR_C_14"/>
    <property type="match status" value="1"/>
</dbReference>
<protein>
    <submittedName>
        <fullName evidence="7">TetR family transcriptional regulator</fullName>
    </submittedName>
</protein>
<comment type="caution">
    <text evidence="7">The sequence shown here is derived from an EMBL/GenBank/DDBJ whole genome shotgun (WGS) entry which is preliminary data.</text>
</comment>
<gene>
    <name evidence="7" type="ORF">GCM10022214_87240</name>
</gene>
<keyword evidence="5" id="KW-0472">Membrane</keyword>
<keyword evidence="5" id="KW-1133">Transmembrane helix</keyword>
<dbReference type="Proteomes" id="UP001500683">
    <property type="component" value="Unassembled WGS sequence"/>
</dbReference>
<dbReference type="InterPro" id="IPR041347">
    <property type="entry name" value="MftR_C"/>
</dbReference>